<proteinExistence type="predicted"/>
<evidence type="ECO:0000313" key="3">
    <source>
        <dbReference type="EMBL" id="TID27441.1"/>
    </source>
</evidence>
<dbReference type="InterPro" id="IPR000073">
    <property type="entry name" value="AB_hydrolase_1"/>
</dbReference>
<feature type="chain" id="PRO_5021334850" description="AB hydrolase-1 domain-containing protein" evidence="1">
    <location>
        <begin position="21"/>
        <end position="386"/>
    </location>
</feature>
<dbReference type="Gene3D" id="3.40.50.1820">
    <property type="entry name" value="alpha/beta hydrolase"/>
    <property type="match status" value="1"/>
</dbReference>
<reference evidence="3 4" key="1">
    <citation type="submission" date="2019-04" db="EMBL/GenBank/DDBJ databases">
        <title>High contiguity whole genome sequence and gene annotation resource for two Venturia nashicola isolates.</title>
        <authorList>
            <person name="Prokchorchik M."/>
            <person name="Won K."/>
            <person name="Lee Y."/>
            <person name="Choi E.D."/>
            <person name="Segonzac C."/>
            <person name="Sohn K.H."/>
        </authorList>
    </citation>
    <scope>NUCLEOTIDE SEQUENCE [LARGE SCALE GENOMIC DNA]</scope>
    <source>
        <strain evidence="3 4">PRI2</strain>
    </source>
</reference>
<feature type="domain" description="AB hydrolase-1" evidence="2">
    <location>
        <begin position="114"/>
        <end position="332"/>
    </location>
</feature>
<organism evidence="3 4">
    <name type="scientific">Venturia nashicola</name>
    <dbReference type="NCBI Taxonomy" id="86259"/>
    <lineage>
        <taxon>Eukaryota</taxon>
        <taxon>Fungi</taxon>
        <taxon>Dikarya</taxon>
        <taxon>Ascomycota</taxon>
        <taxon>Pezizomycotina</taxon>
        <taxon>Dothideomycetes</taxon>
        <taxon>Pleosporomycetidae</taxon>
        <taxon>Venturiales</taxon>
        <taxon>Venturiaceae</taxon>
        <taxon>Venturia</taxon>
    </lineage>
</organism>
<protein>
    <recommendedName>
        <fullName evidence="2">AB hydrolase-1 domain-containing protein</fullName>
    </recommendedName>
</protein>
<keyword evidence="4" id="KW-1185">Reference proteome</keyword>
<feature type="signal peptide" evidence="1">
    <location>
        <begin position="1"/>
        <end position="20"/>
    </location>
</feature>
<comment type="caution">
    <text evidence="3">The sequence shown here is derived from an EMBL/GenBank/DDBJ whole genome shotgun (WGS) entry which is preliminary data.</text>
</comment>
<evidence type="ECO:0000259" key="2">
    <source>
        <dbReference type="Pfam" id="PF00561"/>
    </source>
</evidence>
<dbReference type="EMBL" id="SNSC02000001">
    <property type="protein sequence ID" value="TID27441.1"/>
    <property type="molecule type" value="Genomic_DNA"/>
</dbReference>
<accession>A0A4Z1PD51</accession>
<dbReference type="AlphaFoldDB" id="A0A4Z1PD51"/>
<name>A0A4Z1PD51_9PEZI</name>
<keyword evidence="1" id="KW-0732">Signal</keyword>
<evidence type="ECO:0000256" key="1">
    <source>
        <dbReference type="SAM" id="SignalP"/>
    </source>
</evidence>
<dbReference type="SUPFAM" id="SSF53474">
    <property type="entry name" value="alpha/beta-Hydrolases"/>
    <property type="match status" value="1"/>
</dbReference>
<dbReference type="Pfam" id="PF00561">
    <property type="entry name" value="Abhydrolase_1"/>
    <property type="match status" value="1"/>
</dbReference>
<dbReference type="Proteomes" id="UP000298493">
    <property type="component" value="Unassembled WGS sequence"/>
</dbReference>
<gene>
    <name evidence="3" type="ORF">E6O75_ATG00208</name>
</gene>
<sequence length="386" mass="41558">MKSLTPCIIIATLLTNFAWASGPKCKEVTFSVSGAAENRNISAAPLGNATALAQAIQADLFPRVHISGNQTLVGWYCAPTVKNENNGKLQLLFGSITTNRDAYTALGGTGLYGFPSYEAEIYSWVRFAASKGYPTLSMDRLGAGKSSRPDPSVVVQGAYEYALYHDLAQQIRKGTTGSLGCPYSTLIYIGNSYGSVTGNNLAARYPGDFDAFVLTGFSKSILPSLPGIALQNVMPASTVWPARFKNLSDAYLTSSKASTRTDSFFGDPQFVDFDPAVAQLYWDREDVVSTGQFVSTYADITRAPSYKGRVLVITGEQDQAFCGPGSPKLGQAKCGSLLKETGSLFPNAEYNYKSVARTGHAIFLHSSVRKTFGFIDRFLEGGRLEG</sequence>
<dbReference type="InterPro" id="IPR029058">
    <property type="entry name" value="AB_hydrolase_fold"/>
</dbReference>
<evidence type="ECO:0000313" key="4">
    <source>
        <dbReference type="Proteomes" id="UP000298493"/>
    </source>
</evidence>